<feature type="chain" id="PRO_5046141332" description="MmpS family membrane protein" evidence="7">
    <location>
        <begin position="24"/>
        <end position="144"/>
    </location>
</feature>
<organism evidence="8 9">
    <name type="scientific">Paractinoplanes durhamensis</name>
    <dbReference type="NCBI Taxonomy" id="113563"/>
    <lineage>
        <taxon>Bacteria</taxon>
        <taxon>Bacillati</taxon>
        <taxon>Actinomycetota</taxon>
        <taxon>Actinomycetes</taxon>
        <taxon>Micromonosporales</taxon>
        <taxon>Micromonosporaceae</taxon>
        <taxon>Paractinoplanes</taxon>
    </lineage>
</organism>
<keyword evidence="7" id="KW-0732">Signal</keyword>
<dbReference type="Gene3D" id="2.60.40.2880">
    <property type="entry name" value="MmpS1-5, C-terminal soluble domain"/>
    <property type="match status" value="1"/>
</dbReference>
<keyword evidence="4" id="KW-0812">Transmembrane</keyword>
<evidence type="ECO:0008006" key="10">
    <source>
        <dbReference type="Google" id="ProtNLM"/>
    </source>
</evidence>
<evidence type="ECO:0000256" key="7">
    <source>
        <dbReference type="SAM" id="SignalP"/>
    </source>
</evidence>
<dbReference type="Proteomes" id="UP000637628">
    <property type="component" value="Unassembled WGS sequence"/>
</dbReference>
<name>A0ABQ3ZDG0_9ACTN</name>
<dbReference type="EMBL" id="BOML01000093">
    <property type="protein sequence ID" value="GIE07888.1"/>
    <property type="molecule type" value="Genomic_DNA"/>
</dbReference>
<comment type="similarity">
    <text evidence="2">Belongs to the MmpS family.</text>
</comment>
<feature type="signal peptide" evidence="7">
    <location>
        <begin position="1"/>
        <end position="23"/>
    </location>
</feature>
<dbReference type="InterPro" id="IPR038468">
    <property type="entry name" value="MmpS_C"/>
</dbReference>
<protein>
    <recommendedName>
        <fullName evidence="10">MmpS family membrane protein</fullName>
    </recommendedName>
</protein>
<keyword evidence="5" id="KW-1133">Transmembrane helix</keyword>
<evidence type="ECO:0000256" key="3">
    <source>
        <dbReference type="ARBA" id="ARBA00022475"/>
    </source>
</evidence>
<dbReference type="PROSITE" id="PS51257">
    <property type="entry name" value="PROKAR_LIPOPROTEIN"/>
    <property type="match status" value="1"/>
</dbReference>
<evidence type="ECO:0000256" key="4">
    <source>
        <dbReference type="ARBA" id="ARBA00022692"/>
    </source>
</evidence>
<keyword evidence="6" id="KW-0472">Membrane</keyword>
<comment type="subcellular location">
    <subcellularLocation>
        <location evidence="1">Cell membrane</location>
    </subcellularLocation>
</comment>
<proteinExistence type="inferred from homology"/>
<evidence type="ECO:0000256" key="1">
    <source>
        <dbReference type="ARBA" id="ARBA00004236"/>
    </source>
</evidence>
<keyword evidence="3" id="KW-1003">Cell membrane</keyword>
<evidence type="ECO:0000256" key="2">
    <source>
        <dbReference type="ARBA" id="ARBA00007531"/>
    </source>
</evidence>
<sequence length="144" mass="14485">MLAVRRSHVALVAVLLTAGCSSAPNSAPKAPAAGASAMVIPAASFRLENAPIPVDLEVTGDGKAEITYGSPAVKVKAATPWKKTVDSQSSDVMLTIMLIARTSSTKADATITCRVSVGGVTMREKTAHGPGAVADCSPLLAGVG</sequence>
<evidence type="ECO:0000256" key="5">
    <source>
        <dbReference type="ARBA" id="ARBA00022989"/>
    </source>
</evidence>
<evidence type="ECO:0000313" key="8">
    <source>
        <dbReference type="EMBL" id="GIE07888.1"/>
    </source>
</evidence>
<dbReference type="InterPro" id="IPR008693">
    <property type="entry name" value="MmpS"/>
</dbReference>
<evidence type="ECO:0000256" key="6">
    <source>
        <dbReference type="ARBA" id="ARBA00023136"/>
    </source>
</evidence>
<evidence type="ECO:0000313" key="9">
    <source>
        <dbReference type="Proteomes" id="UP000637628"/>
    </source>
</evidence>
<reference evidence="8 9" key="1">
    <citation type="submission" date="2021-01" db="EMBL/GenBank/DDBJ databases">
        <title>Whole genome shotgun sequence of Actinoplanes durhamensis NBRC 14914.</title>
        <authorList>
            <person name="Komaki H."/>
            <person name="Tamura T."/>
        </authorList>
    </citation>
    <scope>NUCLEOTIDE SEQUENCE [LARGE SCALE GENOMIC DNA]</scope>
    <source>
        <strain evidence="8 9">NBRC 14914</strain>
    </source>
</reference>
<keyword evidence="9" id="KW-1185">Reference proteome</keyword>
<accession>A0ABQ3ZDG0</accession>
<dbReference type="Pfam" id="PF05423">
    <property type="entry name" value="Mycobact_memb"/>
    <property type="match status" value="1"/>
</dbReference>
<comment type="caution">
    <text evidence="8">The sequence shown here is derived from an EMBL/GenBank/DDBJ whole genome shotgun (WGS) entry which is preliminary data.</text>
</comment>
<gene>
    <name evidence="8" type="ORF">Adu01nite_92380</name>
</gene>